<dbReference type="EMBL" id="JBGBPQ010000030">
    <property type="protein sequence ID" value="KAL1495919.1"/>
    <property type="molecule type" value="Genomic_DNA"/>
</dbReference>
<dbReference type="EC" id="3.4.19.12" evidence="2"/>
<name>A0AB34IED0_PRYPA</name>
<feature type="region of interest" description="Disordered" evidence="8">
    <location>
        <begin position="173"/>
        <end position="259"/>
    </location>
</feature>
<dbReference type="GO" id="GO:0004843">
    <property type="term" value="F:cysteine-type deubiquitinase activity"/>
    <property type="evidence" value="ECO:0007669"/>
    <property type="project" value="UniProtKB-EC"/>
</dbReference>
<feature type="domain" description="SAM" evidence="9">
    <location>
        <begin position="8"/>
        <end position="71"/>
    </location>
</feature>
<evidence type="ECO:0000256" key="1">
    <source>
        <dbReference type="ARBA" id="ARBA00000707"/>
    </source>
</evidence>
<protein>
    <recommendedName>
        <fullName evidence="2">ubiquitinyl hydrolase 1</fullName>
        <ecNumber evidence="2">3.4.19.12</ecNumber>
    </recommendedName>
</protein>
<keyword evidence="4" id="KW-0833">Ubl conjugation pathway</keyword>
<evidence type="ECO:0000256" key="8">
    <source>
        <dbReference type="SAM" id="MobiDB-lite"/>
    </source>
</evidence>
<comment type="catalytic activity">
    <reaction evidence="1">
        <text>Thiol-dependent hydrolysis of ester, thioester, amide, peptide and isopeptide bonds formed by the C-terminal Gly of ubiquitin (a 76-residue protein attached to proteins as an intracellular targeting signal).</text>
        <dbReference type="EC" id="3.4.19.12"/>
    </reaction>
</comment>
<dbReference type="PANTHER" id="PTHR13367">
    <property type="entry name" value="UBIQUITIN THIOESTERASE"/>
    <property type="match status" value="1"/>
</dbReference>
<keyword evidence="7" id="KW-0175">Coiled coil</keyword>
<evidence type="ECO:0000256" key="3">
    <source>
        <dbReference type="ARBA" id="ARBA00022670"/>
    </source>
</evidence>
<feature type="coiled-coil region" evidence="7">
    <location>
        <begin position="403"/>
        <end position="430"/>
    </location>
</feature>
<evidence type="ECO:0000313" key="11">
    <source>
        <dbReference type="Proteomes" id="UP001515480"/>
    </source>
</evidence>
<keyword evidence="3" id="KW-0645">Protease</keyword>
<dbReference type="SUPFAM" id="SSF47769">
    <property type="entry name" value="SAM/Pointed domain"/>
    <property type="match status" value="1"/>
</dbReference>
<dbReference type="GO" id="GO:0005737">
    <property type="term" value="C:cytoplasm"/>
    <property type="evidence" value="ECO:0007669"/>
    <property type="project" value="TreeGrafter"/>
</dbReference>
<dbReference type="Proteomes" id="UP001515480">
    <property type="component" value="Unassembled WGS sequence"/>
</dbReference>
<dbReference type="Pfam" id="PF07647">
    <property type="entry name" value="SAM_2"/>
    <property type="match status" value="1"/>
</dbReference>
<feature type="region of interest" description="Disordered" evidence="8">
    <location>
        <begin position="72"/>
        <end position="158"/>
    </location>
</feature>
<evidence type="ECO:0000259" key="9">
    <source>
        <dbReference type="PROSITE" id="PS50105"/>
    </source>
</evidence>
<feature type="compositionally biased region" description="Acidic residues" evidence="8">
    <location>
        <begin position="243"/>
        <end position="254"/>
    </location>
</feature>
<evidence type="ECO:0000256" key="7">
    <source>
        <dbReference type="SAM" id="Coils"/>
    </source>
</evidence>
<dbReference type="InterPro" id="IPR022099">
    <property type="entry name" value="DUF3638"/>
</dbReference>
<organism evidence="10 11">
    <name type="scientific">Prymnesium parvum</name>
    <name type="common">Toxic golden alga</name>
    <dbReference type="NCBI Taxonomy" id="97485"/>
    <lineage>
        <taxon>Eukaryota</taxon>
        <taxon>Haptista</taxon>
        <taxon>Haptophyta</taxon>
        <taxon>Prymnesiophyceae</taxon>
        <taxon>Prymnesiales</taxon>
        <taxon>Prymnesiaceae</taxon>
        <taxon>Prymnesium</taxon>
    </lineage>
</organism>
<dbReference type="InterPro" id="IPR051346">
    <property type="entry name" value="OTU_Deubiquitinase"/>
</dbReference>
<keyword evidence="11" id="KW-1185">Reference proteome</keyword>
<sequence>MQRALASLTSEEVARLLINLDLQRYAESFRKTPISGADLILMTDEDLQLQGIDFPLHRRRLKVQIDGFAENGVPPSLLEVQPAHSSRGTTPSAPSSRPSTAQRTGGPVGRVMSLFGSRRGSPPEQAQSKPAAADVGTPLAQGLNPPAADDPSASVSITDGTGQLMSAELGVSPEDMEEGASQSAGEANPPETSARSEPVAPPVAASAHEAAEAKPRPKAAPSAGDNSTQPTPKGGEKGGEKVEQEDEEDDEDDFTGWFGFGGDSLTSAKDALSQTFDMRLGELPNQVEVFADNNEPILIPELAQEPSSKLFHLVLPPGGYVKFTPAVKPRDSYASHLYWSVYFDVQYTLTGEGGGFALFTPWDEVTEGTVPFFVRHVDGVLSTDTPPMKAPDVQVAVESEDPEVLQKAKKEALKQRLEEAADKSKEWHRITVTGGYDTDTITLYVDGLETARKSIYFSSEEYPCFRKSFYLFACANKEFRPKHNVHVRLLTFKTGDPVMDKDSVFQESERVNHDLPIEKIESVLYERAMRRHLYVPQLPGRLRKAERQKRALTSFEPPTVWNHSVTLALFNVPGPGTLHNSWAMGDAIADLVDMVNVMVEREAGQQNDAIQPKVRTAFSNAMLLVRKSVKPEKLKGIGEEAARGESKISEWETNRRKAVTELRALDKLEEGQVHLIALKRPDLRFAIISKSRAQPQDGSSGSCVYQFTLISTSKMAFTHHPQRATGQRLLYNTCLELSGIDEQRMRSELWWTMFFMVAERNVGILYKSVLPWLVQRPLEDLESSNNESSEQGRGHWVLLPKEEDGKVLVTIFEALRYLMLSGGCSVEQVDRWFLQLQIHLVVACASDLEFFQPSTNTLEEKAAAAVSHMSKTIAFDVVQQKDYPVKTLHHLQQALHSIQKQLRAHANMRRPAAPALLTLRPTRKLEQQHLHWGFDTLVPHDVSELAGDSSFDKTLSGLKAVSFFESGLKLLHGESAPDVGEDKPCLNFSDCLQAMQKCLELCLQLSNLEDVKWRSHLMCAALADTFLKQLPLPLPASHKMGCVWASMTDVGEVVPKVAYTLELLRQLMELLAFASGSGALTGDDAAEWHSTLVCVSGAIAAISDAVARSGADNHDAPRLAALLCGKLGSLHALAGAPGGGSEDLHEGKEISYSIGSRSFEARTNSLVLTPDLCLARKHILEYFCGLNVDPENELFDVEAADHYSSKMCPTRLFFVALSQNIYCRSGAALAIIDVDNDMQHATSGHTAFRDIMMYWKIFTLTCDPTSPFECAGCKHRKNFSLVFQRPQENTGPYSVGTQFERDGSKEFISFLFNGCSKPIRPVQLTATNPTFHTSPHNVENEDDVLHLRRLPDFDGRLRPHGVELLLQYLTVPYLRIPLILDFFSEDTIYALQSSKLQELIERVLFEPGPFGSNDELTEPLAEVPCKNRERVTCTSFGLLFNELVHNGGRLVDSITSLLKLSLKYDAYRADDSMSSVILFITRLAVRIEQAATLVLSPDQVPSHDRRLLAPRDPHGLLSRLIELRVLLRNTVTPVLKAWVADLEKGHGSGGQSAKHTSLKCDVHAHLLYLHSNLQPYQFSKEAVTLVLTSFMQIMHGYSGATILHVPLCALFQIFHQLRVRLIAWLEADSRRTLDLQEVLNLTYEAATGQLADGENGWAKMREMKNRGRYALLDLTSESDTVPSTRERAGSVAKSPLVNEENETTVAELNLQVMQVAAAGAVIKPLPEAYKTNQDVVEVLASFGALQAAVEDVRKNMSRYHIVGRGVWLELWNKDETLKQLKELNEKEKNKKKKLLDGEEIGDEFQMNEGQERWLASVGHLVRDSLRTTYTRKLDYKLVMSPLSYTFGGTKPTTTTEQPLKDHERWVYDLMDAADLTGQSFASFRNFGNFGGIPGNDGERQKEDEKKKLFEKVSFYLPDEIDPDADIVRLVGGSEESEIIEIGDKTFGKQMFTYAGRYTSCTFEAYVQRRLNLVHVYQRVSHGREYFRTLVYSSNSELALVQLPKVRDSNNESDTGFSYLSGEYREKQERKAKIQRTEALKSNGSTDLLADPSCVITRNPPKLAGLPAAARRERYIPKWLLFGVLPENLLDEYHFYRQEKPAGAAQSTSTELRGYAVRGSDSLSPHVLLVQLTEAKLRIFGGGNSSMCAVVKKRTLDGSVNDMMLLNLLTAEPNDDLSALGRVLMRLEHLAHILVWSTVHPHQNSRDQQFMVDLVELPRLQLSFKSKASKSDGESPRLYSVEMPQLYVYRPPKGEWPEDILHLVEDVPHGLVMLSDTQQLLLLVPNLKINRRGSVLIPERNEQWERSAITPYFIYEVHVSKQFFITTSLASALYLCIMRFLSEDYAACFILVDSIATDRAFDEEEQQIFELLALTDQRSHPNASACLCKIALAVEDAPVQLPVSIGYHAAVFVSSKPLISARCRLSEEEELRLMQLIHEQQLRATAADSVLKQSDNVIVKAATAGATPKPGAQAKMVEELHKNISAAASEAGVTMQMHEVPLLVTDWLNQQNERGAQLADAYDLKVLTNRRKQLCFRNAGIGSSMTPEDLIYAAHRNVSDQKITGKSYTFARINAVLQTPAENWAKLNLRYDMERRITAQKLSDVVAKLIESPDSLDGTQHELGFLFLYDLMSGQMEVEANALNSDPSSQHELATLLIPFFSDTAPSSERQATSMLAELVALLASNKELVEVADRPRLDGSAFDGSEDSKIWRAQPIEKTSDEEDAKLPLGVLLEKLMEWLPQQRGLKWPAYISPAVSTFPVSADVLELGLFARRPIGVAVSDSACDLRKLERANLQVLQPTMTQLGIHYQETDLPLDISRQPMKELLAMKPGFTEEEKVVNETRASFGYNLENHRRVQTHIIAKSVVSRMQKDMAAFSFKEQNSTKLRVRDINKEFERLLGALCTSDQKNRLADCKKALGQIEKASQSLALLQAALGAGQQKELEQVSNAIVLLGRLANHCSVPSPDTPAPHGLPDSEWRSKMLSRYHFSILHVGELDTDIDFTFIVQALLSRSAAEDWADINPFIDGDVQNELSKLAATMLLHASAISSFNLLIVETSKLQGMLASMRTSIDELQTAVQETPGDKAVLGKIESKIKVATSGVVNLADSVASSLHVERHYISRDFTYDPRLLVFEFIRSLVLRRGQVEIAQDFILALRDDNIAAIADGAQAGDDGAVKIHRLAVQVLMGQGKTAVITPLLCLLLADGERVPIVLLPDSLLDAARNIIRSTFASVINKRVFTLECSRASTTAHRYLNMIQNAIKYKGVVITTPTSAKSAILKFLENLISLNDDSQIRGKRAIKDGPKPLPRRLRAALESHTGSWANLLQQFRSSVLIMDELDWVCHREPALDFQLLSR</sequence>
<dbReference type="InterPro" id="IPR001660">
    <property type="entry name" value="SAM"/>
</dbReference>
<dbReference type="GO" id="GO:0070530">
    <property type="term" value="F:K63-linked polyubiquitin modification-dependent protein binding"/>
    <property type="evidence" value="ECO:0007669"/>
    <property type="project" value="TreeGrafter"/>
</dbReference>
<evidence type="ECO:0000256" key="5">
    <source>
        <dbReference type="ARBA" id="ARBA00022801"/>
    </source>
</evidence>
<keyword evidence="6" id="KW-0788">Thiol protease</keyword>
<dbReference type="InterPro" id="IPR013761">
    <property type="entry name" value="SAM/pointed_sf"/>
</dbReference>
<dbReference type="GO" id="GO:0071947">
    <property type="term" value="P:protein deubiquitination involved in ubiquitin-dependent protein catabolic process"/>
    <property type="evidence" value="ECO:0007669"/>
    <property type="project" value="TreeGrafter"/>
</dbReference>
<reference evidence="10 11" key="1">
    <citation type="journal article" date="2024" name="Science">
        <title>Giant polyketide synthase enzymes in the biosynthesis of giant marine polyether toxins.</title>
        <authorList>
            <person name="Fallon T.R."/>
            <person name="Shende V.V."/>
            <person name="Wierzbicki I.H."/>
            <person name="Pendleton A.L."/>
            <person name="Watervoot N.F."/>
            <person name="Auber R.P."/>
            <person name="Gonzalez D.J."/>
            <person name="Wisecaver J.H."/>
            <person name="Moore B.S."/>
        </authorList>
    </citation>
    <scope>NUCLEOTIDE SEQUENCE [LARGE SCALE GENOMIC DNA]</scope>
    <source>
        <strain evidence="10 11">12B1</strain>
    </source>
</reference>
<evidence type="ECO:0000313" key="10">
    <source>
        <dbReference type="EMBL" id="KAL1495919.1"/>
    </source>
</evidence>
<proteinExistence type="predicted"/>
<dbReference type="SMART" id="SM00454">
    <property type="entry name" value="SAM"/>
    <property type="match status" value="1"/>
</dbReference>
<keyword evidence="5" id="KW-0378">Hydrolase</keyword>
<feature type="compositionally biased region" description="Low complexity" evidence="8">
    <location>
        <begin position="193"/>
        <end position="208"/>
    </location>
</feature>
<feature type="coiled-coil region" evidence="7">
    <location>
        <begin position="1770"/>
        <end position="1797"/>
    </location>
</feature>
<dbReference type="PANTHER" id="PTHR13367:SF28">
    <property type="entry name" value="UBIQUITIN THIOESTERASE ZRANB1"/>
    <property type="match status" value="1"/>
</dbReference>
<dbReference type="Gene3D" id="1.10.150.50">
    <property type="entry name" value="Transcription Factor, Ets-1"/>
    <property type="match status" value="1"/>
</dbReference>
<dbReference type="PROSITE" id="PS50105">
    <property type="entry name" value="SAM_DOMAIN"/>
    <property type="match status" value="1"/>
</dbReference>
<evidence type="ECO:0000256" key="2">
    <source>
        <dbReference type="ARBA" id="ARBA00012759"/>
    </source>
</evidence>
<accession>A0AB34IED0</accession>
<gene>
    <name evidence="10" type="ORF">AB1Y20_014561</name>
</gene>
<comment type="caution">
    <text evidence="10">The sequence shown here is derived from an EMBL/GenBank/DDBJ whole genome shotgun (WGS) entry which is preliminary data.</text>
</comment>
<dbReference type="Pfam" id="PF12340">
    <property type="entry name" value="DUF3638"/>
    <property type="match status" value="1"/>
</dbReference>
<feature type="compositionally biased region" description="Low complexity" evidence="8">
    <location>
        <begin position="85"/>
        <end position="101"/>
    </location>
</feature>
<evidence type="ECO:0000256" key="6">
    <source>
        <dbReference type="ARBA" id="ARBA00022807"/>
    </source>
</evidence>
<dbReference type="GO" id="GO:0005634">
    <property type="term" value="C:nucleus"/>
    <property type="evidence" value="ECO:0007669"/>
    <property type="project" value="TreeGrafter"/>
</dbReference>
<dbReference type="CDD" id="cd09487">
    <property type="entry name" value="SAM_superfamily"/>
    <property type="match status" value="1"/>
</dbReference>
<evidence type="ECO:0000256" key="4">
    <source>
        <dbReference type="ARBA" id="ARBA00022786"/>
    </source>
</evidence>